<comment type="caution">
    <text evidence="2">The sequence shown here is derived from an EMBL/GenBank/DDBJ whole genome shotgun (WGS) entry which is preliminary data.</text>
</comment>
<dbReference type="EMBL" id="VLKU01000006">
    <property type="protein sequence ID" value="TWI33748.1"/>
    <property type="molecule type" value="Genomic_DNA"/>
</dbReference>
<dbReference type="Gene3D" id="3.40.50.10320">
    <property type="entry name" value="LmbE-like"/>
    <property type="match status" value="1"/>
</dbReference>
<dbReference type="InterPro" id="IPR013517">
    <property type="entry name" value="FG-GAP"/>
</dbReference>
<keyword evidence="1" id="KW-0732">Signal</keyword>
<dbReference type="InterPro" id="IPR028994">
    <property type="entry name" value="Integrin_alpha_N"/>
</dbReference>
<dbReference type="Pfam" id="PF02585">
    <property type="entry name" value="PIG-L"/>
    <property type="match status" value="1"/>
</dbReference>
<evidence type="ECO:0000313" key="3">
    <source>
        <dbReference type="Proteomes" id="UP000316225"/>
    </source>
</evidence>
<keyword evidence="3" id="KW-1185">Reference proteome</keyword>
<accession>A0A562NNK6</accession>
<dbReference type="InterPro" id="IPR024078">
    <property type="entry name" value="LmbE-like_dom_sf"/>
</dbReference>
<dbReference type="InterPro" id="IPR003737">
    <property type="entry name" value="GlcNAc_PI_deacetylase-related"/>
</dbReference>
<dbReference type="SUPFAM" id="SSF102588">
    <property type="entry name" value="LmbE-like"/>
    <property type="match status" value="1"/>
</dbReference>
<dbReference type="PANTHER" id="PTHR46580:SF4">
    <property type="entry name" value="ATP_GTP-BINDING PROTEIN"/>
    <property type="match status" value="1"/>
</dbReference>
<dbReference type="SUPFAM" id="SSF69318">
    <property type="entry name" value="Integrin alpha N-terminal domain"/>
    <property type="match status" value="1"/>
</dbReference>
<protein>
    <submittedName>
        <fullName evidence="2">VCBS repeat protein</fullName>
    </submittedName>
</protein>
<dbReference type="Gene3D" id="2.130.10.130">
    <property type="entry name" value="Integrin alpha, N-terminal"/>
    <property type="match status" value="2"/>
</dbReference>
<evidence type="ECO:0000313" key="2">
    <source>
        <dbReference type="EMBL" id="TWI33748.1"/>
    </source>
</evidence>
<evidence type="ECO:0000256" key="1">
    <source>
        <dbReference type="ARBA" id="ARBA00022729"/>
    </source>
</evidence>
<dbReference type="Pfam" id="PF13517">
    <property type="entry name" value="FG-GAP_3"/>
    <property type="match status" value="2"/>
</dbReference>
<reference evidence="2 3" key="1">
    <citation type="journal article" date="2015" name="Stand. Genomic Sci.">
        <title>Genomic Encyclopedia of Bacterial and Archaeal Type Strains, Phase III: the genomes of soil and plant-associated and newly described type strains.</title>
        <authorList>
            <person name="Whitman W.B."/>
            <person name="Woyke T."/>
            <person name="Klenk H.P."/>
            <person name="Zhou Y."/>
            <person name="Lilburn T.G."/>
            <person name="Beck B.J."/>
            <person name="De Vos P."/>
            <person name="Vandamme P."/>
            <person name="Eisen J.A."/>
            <person name="Garrity G."/>
            <person name="Hugenholtz P."/>
            <person name="Kyrpides N.C."/>
        </authorList>
    </citation>
    <scope>NUCLEOTIDE SEQUENCE [LARGE SCALE GENOMIC DNA]</scope>
    <source>
        <strain evidence="2 3">CGMCC 1.5364</strain>
    </source>
</reference>
<dbReference type="Proteomes" id="UP000316225">
    <property type="component" value="Unassembled WGS sequence"/>
</dbReference>
<organism evidence="2 3">
    <name type="scientific">Paracoccus sulfuroxidans</name>
    <dbReference type="NCBI Taxonomy" id="384678"/>
    <lineage>
        <taxon>Bacteria</taxon>
        <taxon>Pseudomonadati</taxon>
        <taxon>Pseudomonadota</taxon>
        <taxon>Alphaproteobacteria</taxon>
        <taxon>Rhodobacterales</taxon>
        <taxon>Paracoccaceae</taxon>
        <taxon>Paracoccus</taxon>
    </lineage>
</organism>
<gene>
    <name evidence="2" type="ORF">IQ24_02112</name>
</gene>
<proteinExistence type="predicted"/>
<dbReference type="PANTHER" id="PTHR46580">
    <property type="entry name" value="SENSOR KINASE-RELATED"/>
    <property type="match status" value="1"/>
</dbReference>
<name>A0A562NNK6_9RHOB</name>
<sequence length="610" mass="66966">MGVRNPGLDQAQMAIVSHQDDDILFMSRDLQAQINSGNPMTTVFMTAGDAGLDPNYWQERENGAKAAYAAMAGCDAWVDETIQIIVDGEIFEVATSFLADRPEIRLYFLRLPDGPGGNGTETQGYQSLEKLWMGEIEHVTSVDGTTEYSRQDLLDVLNVLMDTHQPGGLMVQDPYSRFSAGDHSDHQYAARFSMLAQQYYDAPHTVTSYIGYAIRNLPETVFGADYERSLSIFREYAVHDYRTIRGYDIYDTPLVRRSYEGYLARQHVVDDYGTYWLNEFGVLSGNWSRTNTERLLADVSGDGVADLVGFGTTGVRVSGATMIGFNESREWSADFTQRAGWRVTRHERELGDVNGDGRADVVAFGEHGAYVALSNGAGFDAGQLWLNDFGYVAGWRVGRNERLVADVNGDGLDDIVGFAAQGVRVGLSTGTAFGRGTLWTDEFMFRAANIDPTRHEREAADVNGDGRADLILFGEQGAYVALSNGTGFDAAELWINNFGAQPGYGGWKVGTNERHVADVNGDGMADIVGFGAGGVWVALSNGHSFEPGTRWQVGAFARAENWDPARHLRQVADVNGDGMADIVWVDDYGARVSISTGNSFVLQTYDDFVF</sequence>
<dbReference type="AlphaFoldDB" id="A0A562NNK6"/>